<keyword evidence="2" id="KW-0479">Metal-binding</keyword>
<dbReference type="InterPro" id="IPR006638">
    <property type="entry name" value="Elp3/MiaA/NifB-like_rSAM"/>
</dbReference>
<evidence type="ECO:0000313" key="4">
    <source>
        <dbReference type="EMBL" id="NNU16114.1"/>
    </source>
</evidence>
<evidence type="ECO:0000313" key="5">
    <source>
        <dbReference type="Proteomes" id="UP000536835"/>
    </source>
</evidence>
<dbReference type="SFLD" id="SFLDS00029">
    <property type="entry name" value="Radical_SAM"/>
    <property type="match status" value="1"/>
</dbReference>
<dbReference type="EMBL" id="JABFCX010000002">
    <property type="protein sequence ID" value="NNU16114.1"/>
    <property type="molecule type" value="Genomic_DNA"/>
</dbReference>
<dbReference type="PROSITE" id="PS51918">
    <property type="entry name" value="RADICAL_SAM"/>
    <property type="match status" value="1"/>
</dbReference>
<keyword evidence="2" id="KW-0143">Chaperone</keyword>
<evidence type="ECO:0000256" key="1">
    <source>
        <dbReference type="ARBA" id="ARBA00006100"/>
    </source>
</evidence>
<dbReference type="GO" id="GO:0046872">
    <property type="term" value="F:metal ion binding"/>
    <property type="evidence" value="ECO:0007669"/>
    <property type="project" value="UniProtKB-UniRule"/>
</dbReference>
<dbReference type="InterPro" id="IPR004559">
    <property type="entry name" value="HemW-like"/>
</dbReference>
<proteinExistence type="inferred from homology"/>
<dbReference type="SFLD" id="SFLDG01065">
    <property type="entry name" value="anaerobic_coproporphyrinogen-I"/>
    <property type="match status" value="1"/>
</dbReference>
<dbReference type="SFLD" id="SFLDF00288">
    <property type="entry name" value="HemN-like__clustered_with_nucl"/>
    <property type="match status" value="1"/>
</dbReference>
<sequence length="375" mass="40644">MRPLGLYVHWPFCARICPYCDFTIAKNRAVDEAAWTEVLLDDLRFYAELTEKRALRSIYFGGGTPSLIPPSVAEAVLSEAERLFGREETCELTVEANPDDASRFEMLAGLGFHRLSLGIQSFDDAELKFFGRNHDASEARSALDEALRVFSDVSFDLIYALPDQELGAWRDALAAACDLGADHLSLYQLTIEEGTAFGRAAEKGRLIPMPDDRAADFYEVTQEVTEAAGMPAYEVSNHAKPGSEARHNSLYWQDAEWIGIGPGAHGRLGGEAKWVATRGAAVPVRYPSLPQAERLVVEELSLSDVRLEALAGGLRPVAGLDLSRLGDDAPGVLECAGPLVEAGLLTEQDGRLRASPSGRLVLDQLTALLAEGLAG</sequence>
<dbReference type="PANTHER" id="PTHR13932:SF5">
    <property type="entry name" value="RADICAL S-ADENOSYL METHIONINE DOMAIN-CONTAINING PROTEIN 1, MITOCHONDRIAL"/>
    <property type="match status" value="1"/>
</dbReference>
<name>A0A7Y3RLB3_9PROT</name>
<dbReference type="InterPro" id="IPR007197">
    <property type="entry name" value="rSAM"/>
</dbReference>
<keyword evidence="5" id="KW-1185">Reference proteome</keyword>
<dbReference type="PANTHER" id="PTHR13932">
    <property type="entry name" value="COPROPORPHYRINIGEN III OXIDASE"/>
    <property type="match status" value="1"/>
</dbReference>
<protein>
    <recommendedName>
        <fullName evidence="2">Heme chaperone HemW</fullName>
    </recommendedName>
</protein>
<dbReference type="GO" id="GO:0004109">
    <property type="term" value="F:coproporphyrinogen oxidase activity"/>
    <property type="evidence" value="ECO:0007669"/>
    <property type="project" value="InterPro"/>
</dbReference>
<dbReference type="GO" id="GO:0051539">
    <property type="term" value="F:4 iron, 4 sulfur cluster binding"/>
    <property type="evidence" value="ECO:0007669"/>
    <property type="project" value="UniProtKB-UniRule"/>
</dbReference>
<keyword evidence="2" id="KW-0411">Iron-sulfur</keyword>
<evidence type="ECO:0000259" key="3">
    <source>
        <dbReference type="PROSITE" id="PS51918"/>
    </source>
</evidence>
<keyword evidence="2" id="KW-0963">Cytoplasm</keyword>
<gene>
    <name evidence="4" type="primary">hemW</name>
    <name evidence="4" type="ORF">HK107_07240</name>
</gene>
<dbReference type="NCBIfam" id="TIGR00539">
    <property type="entry name" value="hemN_rel"/>
    <property type="match status" value="1"/>
</dbReference>
<comment type="caution">
    <text evidence="4">The sequence shown here is derived from an EMBL/GenBank/DDBJ whole genome shotgun (WGS) entry which is preliminary data.</text>
</comment>
<dbReference type="GO" id="GO:0005737">
    <property type="term" value="C:cytoplasm"/>
    <property type="evidence" value="ECO:0007669"/>
    <property type="project" value="UniProtKB-SubCell"/>
</dbReference>
<comment type="function">
    <text evidence="2">Probably acts as a heme chaperone, transferring heme to an unknown acceptor. Binds one molecule of heme per monomer, possibly covalently. Binds 1 [4Fe-4S] cluster. The cluster is coordinated with 3 cysteines and an exchangeable S-adenosyl-L-methionine.</text>
</comment>
<dbReference type="GO" id="GO:0006779">
    <property type="term" value="P:porphyrin-containing compound biosynthetic process"/>
    <property type="evidence" value="ECO:0007669"/>
    <property type="project" value="InterPro"/>
</dbReference>
<dbReference type="InterPro" id="IPR010723">
    <property type="entry name" value="HemN_C"/>
</dbReference>
<dbReference type="SMART" id="SM00729">
    <property type="entry name" value="Elp3"/>
    <property type="match status" value="1"/>
</dbReference>
<dbReference type="Pfam" id="PF04055">
    <property type="entry name" value="Radical_SAM"/>
    <property type="match status" value="1"/>
</dbReference>
<organism evidence="4 5">
    <name type="scientific">Parvularcula mediterranea</name>
    <dbReference type="NCBI Taxonomy" id="2732508"/>
    <lineage>
        <taxon>Bacteria</taxon>
        <taxon>Pseudomonadati</taxon>
        <taxon>Pseudomonadota</taxon>
        <taxon>Alphaproteobacteria</taxon>
        <taxon>Parvularculales</taxon>
        <taxon>Parvularculaceae</taxon>
        <taxon>Parvularcula</taxon>
    </lineage>
</organism>
<keyword evidence="2" id="KW-0004">4Fe-4S</keyword>
<dbReference type="Gene3D" id="3.30.750.200">
    <property type="match status" value="1"/>
</dbReference>
<dbReference type="InterPro" id="IPR058240">
    <property type="entry name" value="rSAM_sf"/>
</dbReference>
<keyword evidence="2" id="KW-0949">S-adenosyl-L-methionine</keyword>
<accession>A0A7Y3RLB3</accession>
<keyword evidence="2" id="KW-0408">Iron</keyword>
<evidence type="ECO:0000256" key="2">
    <source>
        <dbReference type="RuleBase" id="RU364116"/>
    </source>
</evidence>
<keyword evidence="2" id="KW-0349">Heme</keyword>
<dbReference type="SUPFAM" id="SSF102114">
    <property type="entry name" value="Radical SAM enzymes"/>
    <property type="match status" value="1"/>
</dbReference>
<dbReference type="Pfam" id="PF06969">
    <property type="entry name" value="HemN_C"/>
    <property type="match status" value="1"/>
</dbReference>
<dbReference type="RefSeq" id="WP_173198080.1">
    <property type="nucleotide sequence ID" value="NZ_JABFCX010000002.1"/>
</dbReference>
<dbReference type="AlphaFoldDB" id="A0A7Y3RLB3"/>
<dbReference type="CDD" id="cd01335">
    <property type="entry name" value="Radical_SAM"/>
    <property type="match status" value="1"/>
</dbReference>
<comment type="subcellular location">
    <subcellularLocation>
        <location evidence="2">Cytoplasm</location>
    </subcellularLocation>
</comment>
<dbReference type="InterPro" id="IPR034505">
    <property type="entry name" value="Coproporphyrinogen-III_oxidase"/>
</dbReference>
<reference evidence="4 5" key="1">
    <citation type="submission" date="2020-05" db="EMBL/GenBank/DDBJ databases">
        <title>Parvularcula mediterraneae sp. nov., isolated from polypropylene straw from shallow seawater of the seashore of Laganas in Zakynthos island, Greece.</title>
        <authorList>
            <person name="Szabo I."/>
            <person name="Al-Omari J."/>
            <person name="Rado J."/>
            <person name="Szerdahelyi G.S."/>
        </authorList>
    </citation>
    <scope>NUCLEOTIDE SEQUENCE [LARGE SCALE GENOMIC DNA]</scope>
    <source>
        <strain evidence="4 5">ZS-1/3</strain>
    </source>
</reference>
<comment type="similarity">
    <text evidence="1">Belongs to the anaerobic coproporphyrinogen-III oxidase family. HemW subfamily.</text>
</comment>
<dbReference type="Proteomes" id="UP000536835">
    <property type="component" value="Unassembled WGS sequence"/>
</dbReference>
<dbReference type="SFLD" id="SFLDF00562">
    <property type="entry name" value="HemN-like__clustered_with_heat"/>
    <property type="match status" value="1"/>
</dbReference>
<feature type="domain" description="Radical SAM core" evidence="3">
    <location>
        <begin position="1"/>
        <end position="231"/>
    </location>
</feature>